<gene>
    <name evidence="1" type="ORF">Sangu_1217100</name>
</gene>
<dbReference type="AlphaFoldDB" id="A0AAW2NIM1"/>
<sequence>MDLRLESINKQKILDSVDGLTCDHPICSYAPDLAKTLSGLILSSHDKKFQGECLSLLGLQLQENERNIVENCIKDKIISVIARNDRNSWGTREVPCLFVDDAPQEPYGLDEECDGSEEPLGHWDI</sequence>
<dbReference type="InterPro" id="IPR034566">
    <property type="entry name" value="MTOPVIB_plant"/>
</dbReference>
<dbReference type="GO" id="GO:0030674">
    <property type="term" value="F:protein-macromolecule adaptor activity"/>
    <property type="evidence" value="ECO:0007669"/>
    <property type="project" value="TreeGrafter"/>
</dbReference>
<reference evidence="1" key="1">
    <citation type="submission" date="2020-06" db="EMBL/GenBank/DDBJ databases">
        <authorList>
            <person name="Li T."/>
            <person name="Hu X."/>
            <person name="Zhang T."/>
            <person name="Song X."/>
            <person name="Zhang H."/>
            <person name="Dai N."/>
            <person name="Sheng W."/>
            <person name="Hou X."/>
            <person name="Wei L."/>
        </authorList>
    </citation>
    <scope>NUCLEOTIDE SEQUENCE</scope>
    <source>
        <strain evidence="1">G01</strain>
        <tissue evidence="1">Leaf</tissue>
    </source>
</reference>
<dbReference type="PANTHER" id="PTHR36722">
    <property type="entry name" value="TYPE 2 DNA TOPOISOMERASE 6 SUBUNIT B-LIKE"/>
    <property type="match status" value="1"/>
</dbReference>
<dbReference type="GO" id="GO:0000793">
    <property type="term" value="C:condensed chromosome"/>
    <property type="evidence" value="ECO:0007669"/>
    <property type="project" value="TreeGrafter"/>
</dbReference>
<comment type="caution">
    <text evidence="1">The sequence shown here is derived from an EMBL/GenBank/DDBJ whole genome shotgun (WGS) entry which is preliminary data.</text>
</comment>
<name>A0AAW2NIM1_9LAMI</name>
<dbReference type="GO" id="GO:0042138">
    <property type="term" value="P:meiotic DNA double-strand break formation"/>
    <property type="evidence" value="ECO:0007669"/>
    <property type="project" value="InterPro"/>
</dbReference>
<organism evidence="1">
    <name type="scientific">Sesamum angustifolium</name>
    <dbReference type="NCBI Taxonomy" id="2727405"/>
    <lineage>
        <taxon>Eukaryota</taxon>
        <taxon>Viridiplantae</taxon>
        <taxon>Streptophyta</taxon>
        <taxon>Embryophyta</taxon>
        <taxon>Tracheophyta</taxon>
        <taxon>Spermatophyta</taxon>
        <taxon>Magnoliopsida</taxon>
        <taxon>eudicotyledons</taxon>
        <taxon>Gunneridae</taxon>
        <taxon>Pentapetalae</taxon>
        <taxon>asterids</taxon>
        <taxon>lamiids</taxon>
        <taxon>Lamiales</taxon>
        <taxon>Pedaliaceae</taxon>
        <taxon>Sesamum</taxon>
    </lineage>
</organism>
<evidence type="ECO:0000313" key="1">
    <source>
        <dbReference type="EMBL" id="KAL0343297.1"/>
    </source>
</evidence>
<dbReference type="GO" id="GO:0007131">
    <property type="term" value="P:reciprocal meiotic recombination"/>
    <property type="evidence" value="ECO:0007669"/>
    <property type="project" value="TreeGrafter"/>
</dbReference>
<reference evidence="1" key="2">
    <citation type="journal article" date="2024" name="Plant">
        <title>Genomic evolution and insights into agronomic trait innovations of Sesamum species.</title>
        <authorList>
            <person name="Miao H."/>
            <person name="Wang L."/>
            <person name="Qu L."/>
            <person name="Liu H."/>
            <person name="Sun Y."/>
            <person name="Le M."/>
            <person name="Wang Q."/>
            <person name="Wei S."/>
            <person name="Zheng Y."/>
            <person name="Lin W."/>
            <person name="Duan Y."/>
            <person name="Cao H."/>
            <person name="Xiong S."/>
            <person name="Wang X."/>
            <person name="Wei L."/>
            <person name="Li C."/>
            <person name="Ma Q."/>
            <person name="Ju M."/>
            <person name="Zhao R."/>
            <person name="Li G."/>
            <person name="Mu C."/>
            <person name="Tian Q."/>
            <person name="Mei H."/>
            <person name="Zhang T."/>
            <person name="Gao T."/>
            <person name="Zhang H."/>
        </authorList>
    </citation>
    <scope>NUCLEOTIDE SEQUENCE</scope>
    <source>
        <strain evidence="1">G01</strain>
    </source>
</reference>
<dbReference type="EMBL" id="JACGWK010000007">
    <property type="protein sequence ID" value="KAL0343297.1"/>
    <property type="molecule type" value="Genomic_DNA"/>
</dbReference>
<proteinExistence type="predicted"/>
<dbReference type="PANTHER" id="PTHR36722:SF1">
    <property type="entry name" value="TYPE 2 DNA TOPOISOMERASE 6 SUBUNIT B-LIKE"/>
    <property type="match status" value="1"/>
</dbReference>
<accession>A0AAW2NIM1</accession>
<protein>
    <submittedName>
        <fullName evidence="1">Type 2 DNA topoisomerase 6 subunit B-like</fullName>
    </submittedName>
</protein>